<evidence type="ECO:0000256" key="5">
    <source>
        <dbReference type="ARBA" id="ARBA00023157"/>
    </source>
</evidence>
<dbReference type="PROSITE" id="PS50026">
    <property type="entry name" value="EGF_3"/>
    <property type="match status" value="3"/>
</dbReference>
<dbReference type="EMBL" id="CAJNOJ010000262">
    <property type="protein sequence ID" value="CAF1349205.1"/>
    <property type="molecule type" value="Genomic_DNA"/>
</dbReference>
<evidence type="ECO:0000256" key="7">
    <source>
        <dbReference type="SAM" id="Phobius"/>
    </source>
</evidence>
<feature type="disulfide bond" evidence="6">
    <location>
        <begin position="1147"/>
        <end position="1156"/>
    </location>
</feature>
<reference evidence="11" key="1">
    <citation type="submission" date="2021-02" db="EMBL/GenBank/DDBJ databases">
        <authorList>
            <person name="Nowell W R."/>
        </authorList>
    </citation>
    <scope>NUCLEOTIDE SEQUENCE</scope>
</reference>
<dbReference type="Proteomes" id="UP000663828">
    <property type="component" value="Unassembled WGS sequence"/>
</dbReference>
<dbReference type="InterPro" id="IPR017452">
    <property type="entry name" value="GPCR_Rhodpsn_7TM"/>
</dbReference>
<feature type="transmembrane region" description="Helical" evidence="7">
    <location>
        <begin position="1413"/>
        <end position="1432"/>
    </location>
</feature>
<dbReference type="InterPro" id="IPR000742">
    <property type="entry name" value="EGF"/>
</dbReference>
<dbReference type="PROSITE" id="PS00022">
    <property type="entry name" value="EGF_1"/>
    <property type="match status" value="4"/>
</dbReference>
<sequence>MIQAFILLLTCMMCYSRYLFYHTSNEQVFDCLYAHIQYSLEMKTGGAYLLLYHIIPYCQRSNENRESMFISDENIQNKISFKELYRNGVTSSQLLDWFAPIDIAEEYESNGRNSDEFFYNCSLPCFGTRCQYRLIIDRQVPFGILVRETFLERESPSLTINFSVGACYLFLNTCIRGPSPMCLDWREICNGVYDCVNGEDEQFCYLLEQNQCSSDEFQCLRSKECISQTFFKDFEASFECLDTSDENGELAGEFGERCISFPTFECEEVARGLRDRFSCGDGETQPGIFPRFHTFCQSLRDHYMTKTLFTSFDYISNFACRQLLICFIRPHRVPNLSYLYNETQCELPSERCSFDWLVFPEYPILYSFFQFVYFTNRSISLSKNDFTPNFICFNATRCPKYLFCSVDIGMQNGLHCCHARHITRQDIDKWYSLQGIFVNIFSGCFPTTRNEKYISSNRETQSSLSVDNRWIDSHKTFAFARLCDDHLDIEDNTETNDTDESDCHFWPCNNPYTRCNRYLHCLNGIDEVNCPHKLCSFNELTCDNYLPHVIYCLPISLLADDHARFNPHRSPSRVLYLVNETIGNVKNYLAWNQSKCLDIDYFNRSKLVLVGNNGDPCLVPKHLPSQTAKSVSFFRNNTEICTLTTVAGHNIQQHPFAQSLRLGYFPPIISQASPRSTEIQSNEQIPVNLKSDDFIHWHCNRGFLILYQDNQTVRCLCPPSYFGPRCQWQNQRVSLSFQLKYFSFTYQMPIFQVIIMLIDDQGQITPYHEQTIHMPKRDCGTRYHMYLLYPSQPKNSSIDYAVRIDIFNRMTLTHWASWLLPISFPFLPVNRIAMEFLIPLNPQRTDVSCPLPCGKHGKCLKYVNKNASYFCQCDSGYSGLNCQFKHNCSCSSDSFSRSSSICVCPLYRFGPKCYLKHTACQTSTDPCRNDAQCVPIDDRVAQNSFTCICKENFFGARCEHIQNRIDIEFNDHLKTTTTVPILIHLITIYNTSNHLQSKILKQIKYGQNEVTILTTTPFHLVFVAYFHEEFYLIVRREQFIESEHIQAKILPDYRCLFVNELLNETLTSFHYLRRIKYYPLLCRQQRQLMCFYDEIYMCACDQDRFSNCFSFNRTTTDNCDQKENPCENNGKCFIANQTCSSSIKCLCSGCFYGTKCQFTTEGFVLSLDYILSYHIKPNLSFSQQPFIVKMSASIVVVMFLIGFIGGFLSIVTFRVRKTRTTGCGFYLLVSGWTSILIVSVLVVKFIQLLLLQMKIYNDWSVHRLNCILLDVLIKILLAINDWLDGCVSIERVITVTQGVKFNKTKSRQVSKWITLIISLIIILTHLHDPFHRQLIEDIDIDEERTWCIVQYSMSFNIYNSFITLFHFLAPFTINFLSTIIIIITIARNRSTIQLGLSYSEHLKLQLIQRKHQFMASLILVLLGLPRLVISFINGCMKSPHHSWLFLTGYLVSFLPSMMTFVIYVLPSKMFKDEFDQVVRETIRRFRN</sequence>
<feature type="transmembrane region" description="Helical" evidence="7">
    <location>
        <begin position="1361"/>
        <end position="1386"/>
    </location>
</feature>
<feature type="domain" description="EGF-like" evidence="9">
    <location>
        <begin position="1115"/>
        <end position="1157"/>
    </location>
</feature>
<dbReference type="InterPro" id="IPR002172">
    <property type="entry name" value="LDrepeatLR_classA_rpt"/>
</dbReference>
<comment type="caution">
    <text evidence="11">The sequence shown here is derived from an EMBL/GenBank/DDBJ whole genome shotgun (WGS) entry which is preliminary data.</text>
</comment>
<dbReference type="SMART" id="SM00181">
    <property type="entry name" value="EGF"/>
    <property type="match status" value="4"/>
</dbReference>
<evidence type="ECO:0000259" key="10">
    <source>
        <dbReference type="PROSITE" id="PS50262"/>
    </source>
</evidence>
<evidence type="ECO:0000256" key="3">
    <source>
        <dbReference type="ARBA" id="ARBA00022989"/>
    </source>
</evidence>
<dbReference type="Gene3D" id="2.10.25.10">
    <property type="entry name" value="Laminin"/>
    <property type="match status" value="2"/>
</dbReference>
<protein>
    <recommendedName>
        <fullName evidence="14">EGF-like domain-containing protein</fullName>
    </recommendedName>
</protein>
<dbReference type="GO" id="GO:0016020">
    <property type="term" value="C:membrane"/>
    <property type="evidence" value="ECO:0007669"/>
    <property type="project" value="UniProtKB-SubCell"/>
</dbReference>
<feature type="transmembrane region" description="Helical" evidence="7">
    <location>
        <begin position="1444"/>
        <end position="1465"/>
    </location>
</feature>
<dbReference type="SMART" id="SM00192">
    <property type="entry name" value="LDLa"/>
    <property type="match status" value="3"/>
</dbReference>
<feature type="chain" id="PRO_5036224375" description="EGF-like domain-containing protein" evidence="8">
    <location>
        <begin position="17"/>
        <end position="1487"/>
    </location>
</feature>
<dbReference type="PROSITE" id="PS01186">
    <property type="entry name" value="EGF_2"/>
    <property type="match status" value="1"/>
</dbReference>
<accession>A0A814FF44</accession>
<proteinExistence type="predicted"/>
<dbReference type="PANTHER" id="PTHR24033:SF224">
    <property type="entry name" value="C-TYPE LECTIN"/>
    <property type="match status" value="1"/>
</dbReference>
<name>A0A814FF44_ADIRI</name>
<evidence type="ECO:0000313" key="13">
    <source>
        <dbReference type="Proteomes" id="UP000663828"/>
    </source>
</evidence>
<keyword evidence="4 7" id="KW-0472">Membrane</keyword>
<evidence type="ECO:0000256" key="8">
    <source>
        <dbReference type="SAM" id="SignalP"/>
    </source>
</evidence>
<organism evidence="11 13">
    <name type="scientific">Adineta ricciae</name>
    <name type="common">Rotifer</name>
    <dbReference type="NCBI Taxonomy" id="249248"/>
    <lineage>
        <taxon>Eukaryota</taxon>
        <taxon>Metazoa</taxon>
        <taxon>Spiralia</taxon>
        <taxon>Gnathifera</taxon>
        <taxon>Rotifera</taxon>
        <taxon>Eurotatoria</taxon>
        <taxon>Bdelloidea</taxon>
        <taxon>Adinetida</taxon>
        <taxon>Adinetidae</taxon>
        <taxon>Adineta</taxon>
    </lineage>
</organism>
<evidence type="ECO:0000259" key="9">
    <source>
        <dbReference type="PROSITE" id="PS50026"/>
    </source>
</evidence>
<feature type="domain" description="G-protein coupled receptors family 1 profile" evidence="10">
    <location>
        <begin position="1205"/>
        <end position="1463"/>
    </location>
</feature>
<feature type="signal peptide" evidence="8">
    <location>
        <begin position="1"/>
        <end position="16"/>
    </location>
</feature>
<feature type="disulfide bond" evidence="6">
    <location>
        <begin position="873"/>
        <end position="882"/>
    </location>
</feature>
<keyword evidence="8" id="KW-0732">Signal</keyword>
<dbReference type="EMBL" id="CAJNOR010000688">
    <property type="protein sequence ID" value="CAF0982007.1"/>
    <property type="molecule type" value="Genomic_DNA"/>
</dbReference>
<keyword evidence="6" id="KW-0245">EGF-like domain</keyword>
<evidence type="ECO:0000256" key="2">
    <source>
        <dbReference type="ARBA" id="ARBA00022692"/>
    </source>
</evidence>
<gene>
    <name evidence="12" type="ORF">EDS130_LOCUS33178</name>
    <name evidence="11" type="ORF">XAT740_LOCUS12232</name>
</gene>
<feature type="transmembrane region" description="Helical" evidence="7">
    <location>
        <begin position="1309"/>
        <end position="1327"/>
    </location>
</feature>
<keyword evidence="2 7" id="KW-0812">Transmembrane</keyword>
<dbReference type="SUPFAM" id="SSF57196">
    <property type="entry name" value="EGF/Laminin"/>
    <property type="match status" value="1"/>
</dbReference>
<dbReference type="CDD" id="cd00054">
    <property type="entry name" value="EGF_CA"/>
    <property type="match status" value="2"/>
</dbReference>
<dbReference type="Gene3D" id="1.20.1070.10">
    <property type="entry name" value="Rhodopsin 7-helix transmembrane proteins"/>
    <property type="match status" value="1"/>
</dbReference>
<dbReference type="Pfam" id="PF00008">
    <property type="entry name" value="EGF"/>
    <property type="match status" value="1"/>
</dbReference>
<comment type="subcellular location">
    <subcellularLocation>
        <location evidence="1">Membrane</location>
    </subcellularLocation>
</comment>
<keyword evidence="5 6" id="KW-1015">Disulfide bond</keyword>
<dbReference type="Proteomes" id="UP000663852">
    <property type="component" value="Unassembled WGS sequence"/>
</dbReference>
<feature type="transmembrane region" description="Helical" evidence="7">
    <location>
        <begin position="1262"/>
        <end position="1283"/>
    </location>
</feature>
<evidence type="ECO:0000256" key="1">
    <source>
        <dbReference type="ARBA" id="ARBA00004370"/>
    </source>
</evidence>
<evidence type="ECO:0000313" key="11">
    <source>
        <dbReference type="EMBL" id="CAF0982007.1"/>
    </source>
</evidence>
<dbReference type="SUPFAM" id="SSF81321">
    <property type="entry name" value="Family A G protein-coupled receptor-like"/>
    <property type="match status" value="1"/>
</dbReference>
<feature type="domain" description="EGF-like" evidence="9">
    <location>
        <begin position="916"/>
        <end position="959"/>
    </location>
</feature>
<feature type="domain" description="EGF-like" evidence="9">
    <location>
        <begin position="845"/>
        <end position="883"/>
    </location>
</feature>
<dbReference type="OrthoDB" id="6133584at2759"/>
<comment type="caution">
    <text evidence="6">Lacks conserved residue(s) required for the propagation of feature annotation.</text>
</comment>
<keyword evidence="13" id="KW-1185">Reference proteome</keyword>
<feature type="disulfide bond" evidence="6">
    <location>
        <begin position="949"/>
        <end position="958"/>
    </location>
</feature>
<dbReference type="PROSITE" id="PS50262">
    <property type="entry name" value="G_PROTEIN_RECEP_F1_2"/>
    <property type="match status" value="1"/>
</dbReference>
<feature type="transmembrane region" description="Helical" evidence="7">
    <location>
        <begin position="1190"/>
        <end position="1213"/>
    </location>
</feature>
<keyword evidence="3 7" id="KW-1133">Transmembrane helix</keyword>
<feature type="transmembrane region" description="Helical" evidence="7">
    <location>
        <begin position="1225"/>
        <end position="1250"/>
    </location>
</feature>
<dbReference type="InterPro" id="IPR051830">
    <property type="entry name" value="NOTCH_homolog"/>
</dbReference>
<evidence type="ECO:0000313" key="12">
    <source>
        <dbReference type="EMBL" id="CAF1349205.1"/>
    </source>
</evidence>
<feature type="disulfide bond" evidence="6">
    <location>
        <begin position="849"/>
        <end position="859"/>
    </location>
</feature>
<evidence type="ECO:0000256" key="4">
    <source>
        <dbReference type="ARBA" id="ARBA00023136"/>
    </source>
</evidence>
<evidence type="ECO:0008006" key="14">
    <source>
        <dbReference type="Google" id="ProtNLM"/>
    </source>
</evidence>
<dbReference type="PANTHER" id="PTHR24033">
    <property type="entry name" value="EGF-LIKE DOMAIN-CONTAINING PROTEIN"/>
    <property type="match status" value="1"/>
</dbReference>
<evidence type="ECO:0000256" key="6">
    <source>
        <dbReference type="PROSITE-ProRule" id="PRU00076"/>
    </source>
</evidence>